<name>A0ABY0III2_9BACT</name>
<organism evidence="4 5">
    <name type="scientific">Halobacteriovorax vibrionivorans</name>
    <dbReference type="NCBI Taxonomy" id="2152716"/>
    <lineage>
        <taxon>Bacteria</taxon>
        <taxon>Pseudomonadati</taxon>
        <taxon>Bdellovibrionota</taxon>
        <taxon>Bacteriovoracia</taxon>
        <taxon>Bacteriovoracales</taxon>
        <taxon>Halobacteriovoraceae</taxon>
        <taxon>Halobacteriovorax</taxon>
    </lineage>
</organism>
<evidence type="ECO:0000256" key="2">
    <source>
        <dbReference type="ARBA" id="ARBA00022722"/>
    </source>
</evidence>
<comment type="similarity">
    <text evidence="1">Belongs to the EndA/NucM nuclease family.</text>
</comment>
<dbReference type="EMBL" id="QDKL01000002">
    <property type="protein sequence ID" value="RZF21676.1"/>
    <property type="molecule type" value="Genomic_DNA"/>
</dbReference>
<dbReference type="Proteomes" id="UP000443582">
    <property type="component" value="Unassembled WGS sequence"/>
</dbReference>
<protein>
    <recommendedName>
        <fullName evidence="6">Endonuclease I</fullName>
    </recommendedName>
</protein>
<evidence type="ECO:0000313" key="5">
    <source>
        <dbReference type="Proteomes" id="UP000443582"/>
    </source>
</evidence>
<dbReference type="RefSeq" id="WP_115361294.1">
    <property type="nucleotide sequence ID" value="NZ_QDKL01000002.1"/>
</dbReference>
<dbReference type="SUPFAM" id="SSF54060">
    <property type="entry name" value="His-Me finger endonucleases"/>
    <property type="match status" value="1"/>
</dbReference>
<evidence type="ECO:0000256" key="1">
    <source>
        <dbReference type="ARBA" id="ARBA00006429"/>
    </source>
</evidence>
<gene>
    <name evidence="4" type="ORF">DAY19_08280</name>
</gene>
<proteinExistence type="inferred from homology"/>
<keyword evidence="3" id="KW-0378">Hydrolase</keyword>
<evidence type="ECO:0000256" key="3">
    <source>
        <dbReference type="ARBA" id="ARBA00022801"/>
    </source>
</evidence>
<dbReference type="InterPro" id="IPR044925">
    <property type="entry name" value="His-Me_finger_sf"/>
</dbReference>
<dbReference type="PANTHER" id="PTHR33607:SF2">
    <property type="entry name" value="ENDONUCLEASE-1"/>
    <property type="match status" value="1"/>
</dbReference>
<accession>A0ABY0III2</accession>
<dbReference type="InterPro" id="IPR007346">
    <property type="entry name" value="Endonuclease-I"/>
</dbReference>
<sequence>MKILILLLCFSTSAQIINRQSIAKMAKRNHLALEYSEVKKLMFSTVDNINGVVCSAYTPSQCQERYQRRYKRNFKLNIEHTWPQSKGADELPANSDMHHLFVTSKESNSKRANLPFCDAVYDYWQMDGSIQGFDEYSQDCFEPQDHHKGNVARAMFYFAIRYDFSIDKDQEETLRKWNKIDPVDNRELERNEIIQTLQGNINPFILNPEFVDAIKDF</sequence>
<comment type="caution">
    <text evidence="4">The sequence shown here is derived from an EMBL/GenBank/DDBJ whole genome shotgun (WGS) entry which is preliminary data.</text>
</comment>
<evidence type="ECO:0008006" key="6">
    <source>
        <dbReference type="Google" id="ProtNLM"/>
    </source>
</evidence>
<dbReference type="PANTHER" id="PTHR33607">
    <property type="entry name" value="ENDONUCLEASE-1"/>
    <property type="match status" value="1"/>
</dbReference>
<keyword evidence="5" id="KW-1185">Reference proteome</keyword>
<dbReference type="Pfam" id="PF04231">
    <property type="entry name" value="Endonuclease_1"/>
    <property type="match status" value="1"/>
</dbReference>
<reference evidence="5" key="1">
    <citation type="journal article" date="2019" name="Int. J. Syst. Evol. Microbiol.">
        <title>Halobacteriovorax valvorus sp. nov., a novel prokaryotic predator isolated from coastal seawater of China.</title>
        <authorList>
            <person name="Chen M.-X."/>
        </authorList>
    </citation>
    <scope>NUCLEOTIDE SEQUENCE [LARGE SCALE GENOMIC DNA]</scope>
    <source>
        <strain evidence="5">BL9</strain>
    </source>
</reference>
<keyword evidence="2" id="KW-0540">Nuclease</keyword>
<evidence type="ECO:0000313" key="4">
    <source>
        <dbReference type="EMBL" id="RZF21676.1"/>
    </source>
</evidence>